<evidence type="ECO:0000313" key="3">
    <source>
        <dbReference type="Proteomes" id="UP001608902"/>
    </source>
</evidence>
<sequence length="262" mass="28198">MRITLNKNKLVPAQKSLSLSCPIAECSASSTAVSSPESNVVETSVLPPQKIPKLTIRFGGPKVDPMLIQSSSKQRLSPSFPPQNHVVMKSFQCGNSVLSPQLSVSSYNCTEDIDDVEAATSVQFSPESERSTEDDTEQLRAQTDDALSRLNSSGWDSNDSKLPLRNPADVFSRLVGSSPLMNPLIEFSSVRSLIPPLPPASSWVLDTSRAETRTATSTVIAPPWCPLLSKSTTLIRQATTVQSSNRSATSRSSQYDGSPASN</sequence>
<accession>A0ABD6EJQ7</accession>
<dbReference type="EMBL" id="JBGFUD010002481">
    <property type="protein sequence ID" value="MFH4977651.1"/>
    <property type="molecule type" value="Genomic_DNA"/>
</dbReference>
<dbReference type="AlphaFoldDB" id="A0ABD6EJQ7"/>
<keyword evidence="3" id="KW-1185">Reference proteome</keyword>
<evidence type="ECO:0000313" key="2">
    <source>
        <dbReference type="EMBL" id="MFH4977651.1"/>
    </source>
</evidence>
<proteinExistence type="predicted"/>
<feature type="region of interest" description="Disordered" evidence="1">
    <location>
        <begin position="238"/>
        <end position="262"/>
    </location>
</feature>
<feature type="region of interest" description="Disordered" evidence="1">
    <location>
        <begin position="119"/>
        <end position="138"/>
    </location>
</feature>
<reference evidence="2 3" key="1">
    <citation type="submission" date="2024-08" db="EMBL/GenBank/DDBJ databases">
        <title>Gnathostoma spinigerum genome.</title>
        <authorList>
            <person name="Gonzalez-Bertolin B."/>
            <person name="Monzon S."/>
            <person name="Zaballos A."/>
            <person name="Jimenez P."/>
            <person name="Dekumyoy P."/>
            <person name="Varona S."/>
            <person name="Cuesta I."/>
            <person name="Sumanam S."/>
            <person name="Adisakwattana P."/>
            <person name="Gasser R.B."/>
            <person name="Hernandez-Gonzalez A."/>
            <person name="Young N.D."/>
            <person name="Perteguer M.J."/>
        </authorList>
    </citation>
    <scope>NUCLEOTIDE SEQUENCE [LARGE SCALE GENOMIC DNA]</scope>
    <source>
        <strain evidence="2">AL3</strain>
        <tissue evidence="2">Liver</tissue>
    </source>
</reference>
<evidence type="ECO:0000256" key="1">
    <source>
        <dbReference type="SAM" id="MobiDB-lite"/>
    </source>
</evidence>
<comment type="caution">
    <text evidence="2">The sequence shown here is derived from an EMBL/GenBank/DDBJ whole genome shotgun (WGS) entry which is preliminary data.</text>
</comment>
<feature type="compositionally biased region" description="Low complexity" evidence="1">
    <location>
        <begin position="243"/>
        <end position="253"/>
    </location>
</feature>
<dbReference type="Proteomes" id="UP001608902">
    <property type="component" value="Unassembled WGS sequence"/>
</dbReference>
<name>A0ABD6EJQ7_9BILA</name>
<organism evidence="2 3">
    <name type="scientific">Gnathostoma spinigerum</name>
    <dbReference type="NCBI Taxonomy" id="75299"/>
    <lineage>
        <taxon>Eukaryota</taxon>
        <taxon>Metazoa</taxon>
        <taxon>Ecdysozoa</taxon>
        <taxon>Nematoda</taxon>
        <taxon>Chromadorea</taxon>
        <taxon>Rhabditida</taxon>
        <taxon>Spirurina</taxon>
        <taxon>Gnathostomatomorpha</taxon>
        <taxon>Gnathostomatoidea</taxon>
        <taxon>Gnathostomatidae</taxon>
        <taxon>Gnathostoma</taxon>
    </lineage>
</organism>
<protein>
    <submittedName>
        <fullName evidence="2">Uncharacterized protein</fullName>
    </submittedName>
</protein>
<gene>
    <name evidence="2" type="ORF">AB6A40_004360</name>
</gene>